<evidence type="ECO:0000313" key="11">
    <source>
        <dbReference type="EMBL" id="AEG59635.1"/>
    </source>
</evidence>
<sequence length="265" mass="29247">MILDRILEVKRSEVQGLLERFRVSEMAREAAQLPPARDFRRAIDQPGRVSLIAEIKKQSPSKGLLCRFFDPCRLARIYRDHGAAAVSVLTDRTFFGGKGEYLAQVRQEVDLPLLRKDFILDPVQIYESRLLGADAVLLIVAALSRESLSRLLELCREVGLQALVEVHSEEELERAIKAGADLIGINNRNLQTFETELQTTLRLMEVVKESGITVVSESGIHHFRDMSLLKAVGVQAALVGEALVTAPDIGLKVQELAKGGGALAL</sequence>
<comment type="catalytic activity">
    <reaction evidence="1 9">
        <text>1-(2-carboxyphenylamino)-1-deoxy-D-ribulose 5-phosphate + H(+) = (1S,2R)-1-C-(indol-3-yl)glycerol 3-phosphate + CO2 + H2O</text>
        <dbReference type="Rhea" id="RHEA:23476"/>
        <dbReference type="ChEBI" id="CHEBI:15377"/>
        <dbReference type="ChEBI" id="CHEBI:15378"/>
        <dbReference type="ChEBI" id="CHEBI:16526"/>
        <dbReference type="ChEBI" id="CHEBI:58613"/>
        <dbReference type="ChEBI" id="CHEBI:58866"/>
        <dbReference type="EC" id="4.1.1.48"/>
    </reaction>
</comment>
<evidence type="ECO:0000256" key="6">
    <source>
        <dbReference type="ARBA" id="ARBA00022822"/>
    </source>
</evidence>
<dbReference type="InterPro" id="IPR011060">
    <property type="entry name" value="RibuloseP-bd_barrel"/>
</dbReference>
<dbReference type="HOGENOM" id="CLU_034247_2_0_9"/>
<keyword evidence="4 9" id="KW-0028">Amino-acid biosynthesis</keyword>
<dbReference type="GO" id="GO:0004425">
    <property type="term" value="F:indole-3-glycerol-phosphate synthase activity"/>
    <property type="evidence" value="ECO:0007669"/>
    <property type="project" value="UniProtKB-UniRule"/>
</dbReference>
<dbReference type="InterPro" id="IPR045186">
    <property type="entry name" value="Indole-3-glycerol_P_synth"/>
</dbReference>
<dbReference type="UniPathway" id="UPA00035">
    <property type="reaction ID" value="UER00043"/>
</dbReference>
<organism evidence="11 12">
    <name type="scientific">Desulforamulus ruminis (strain ATCC 23193 / DSM 2154 / NCIMB 8452 / DL)</name>
    <name type="common">Desulfotomaculum ruminis</name>
    <dbReference type="NCBI Taxonomy" id="696281"/>
    <lineage>
        <taxon>Bacteria</taxon>
        <taxon>Bacillati</taxon>
        <taxon>Bacillota</taxon>
        <taxon>Clostridia</taxon>
        <taxon>Eubacteriales</taxon>
        <taxon>Peptococcaceae</taxon>
        <taxon>Desulforamulus</taxon>
    </lineage>
</organism>
<dbReference type="GO" id="GO:0004640">
    <property type="term" value="F:phosphoribosylanthranilate isomerase activity"/>
    <property type="evidence" value="ECO:0007669"/>
    <property type="project" value="TreeGrafter"/>
</dbReference>
<feature type="domain" description="Indole-3-glycerol phosphate synthase" evidence="10">
    <location>
        <begin position="3"/>
        <end position="256"/>
    </location>
</feature>
<evidence type="ECO:0000256" key="9">
    <source>
        <dbReference type="HAMAP-Rule" id="MF_00134"/>
    </source>
</evidence>
<dbReference type="RefSeq" id="WP_013841406.1">
    <property type="nucleotide sequence ID" value="NC_015589.1"/>
</dbReference>
<dbReference type="EC" id="4.1.1.48" evidence="9"/>
<dbReference type="Pfam" id="PF00218">
    <property type="entry name" value="IGPS"/>
    <property type="match status" value="1"/>
</dbReference>
<evidence type="ECO:0000256" key="3">
    <source>
        <dbReference type="ARBA" id="ARBA00008737"/>
    </source>
</evidence>
<keyword evidence="12" id="KW-1185">Reference proteome</keyword>
<keyword evidence="8 9" id="KW-0456">Lyase</keyword>
<dbReference type="AlphaFoldDB" id="F6DPQ8"/>
<dbReference type="FunFam" id="3.20.20.70:FF:000024">
    <property type="entry name" value="Indole-3-glycerol phosphate synthase"/>
    <property type="match status" value="1"/>
</dbReference>
<dbReference type="KEGG" id="dru:Desru_1362"/>
<reference evidence="11 12" key="2">
    <citation type="journal article" date="2012" name="Stand. Genomic Sci.">
        <title>Complete genome sequence of the sulfate-reducing firmicute Desulfotomaculum ruminis type strain (DL(T)).</title>
        <authorList>
            <person name="Spring S."/>
            <person name="Visser M."/>
            <person name="Lu M."/>
            <person name="Copeland A."/>
            <person name="Lapidus A."/>
            <person name="Lucas S."/>
            <person name="Cheng J.F."/>
            <person name="Han C."/>
            <person name="Tapia R."/>
            <person name="Goodwin L.A."/>
            <person name="Pitluck S."/>
            <person name="Ivanova N."/>
            <person name="Land M."/>
            <person name="Hauser L."/>
            <person name="Larimer F."/>
            <person name="Rohde M."/>
            <person name="Goker M."/>
            <person name="Detter J.C."/>
            <person name="Kyrpides N.C."/>
            <person name="Woyke T."/>
            <person name="Schaap P.J."/>
            <person name="Plugge C.M."/>
            <person name="Muyzer G."/>
            <person name="Kuever J."/>
            <person name="Pereira I.A."/>
            <person name="Parshina S.N."/>
            <person name="Bernier-Latmani R."/>
            <person name="Stams A.J."/>
            <person name="Klenk H.P."/>
        </authorList>
    </citation>
    <scope>NUCLEOTIDE SEQUENCE [LARGE SCALE GENOMIC DNA]</scope>
    <source>
        <strain evidence="12">ATCC 23193 / DSM 2154 / NCIB 8452 / DL</strain>
    </source>
</reference>
<dbReference type="SUPFAM" id="SSF51366">
    <property type="entry name" value="Ribulose-phoshate binding barrel"/>
    <property type="match status" value="1"/>
</dbReference>
<evidence type="ECO:0000259" key="10">
    <source>
        <dbReference type="Pfam" id="PF00218"/>
    </source>
</evidence>
<dbReference type="GO" id="GO:0000162">
    <property type="term" value="P:L-tryptophan biosynthetic process"/>
    <property type="evidence" value="ECO:0007669"/>
    <property type="project" value="UniProtKB-UniRule"/>
</dbReference>
<evidence type="ECO:0000256" key="2">
    <source>
        <dbReference type="ARBA" id="ARBA00004696"/>
    </source>
</evidence>
<dbReference type="STRING" id="696281.Desru_1362"/>
<comment type="similarity">
    <text evidence="3 9">Belongs to the TrpC family.</text>
</comment>
<dbReference type="InterPro" id="IPR013798">
    <property type="entry name" value="Indole-3-glycerol_P_synth_dom"/>
</dbReference>
<dbReference type="HAMAP" id="MF_00134_B">
    <property type="entry name" value="IGPS_B"/>
    <property type="match status" value="1"/>
</dbReference>
<keyword evidence="7 9" id="KW-0057">Aromatic amino acid biosynthesis</keyword>
<accession>F6DPQ8</accession>
<protein>
    <recommendedName>
        <fullName evidence="9">Indole-3-glycerol phosphate synthase</fullName>
        <shortName evidence="9">IGPS</shortName>
        <ecNumber evidence="9">4.1.1.48</ecNumber>
    </recommendedName>
</protein>
<dbReference type="NCBIfam" id="NF001377">
    <property type="entry name" value="PRK00278.2-4"/>
    <property type="match status" value="1"/>
</dbReference>
<evidence type="ECO:0000256" key="5">
    <source>
        <dbReference type="ARBA" id="ARBA00022793"/>
    </source>
</evidence>
<dbReference type="InterPro" id="IPR013785">
    <property type="entry name" value="Aldolase_TIM"/>
</dbReference>
<proteinExistence type="inferred from homology"/>
<evidence type="ECO:0000256" key="8">
    <source>
        <dbReference type="ARBA" id="ARBA00023239"/>
    </source>
</evidence>
<dbReference type="PANTHER" id="PTHR22854:SF2">
    <property type="entry name" value="INDOLE-3-GLYCEROL-PHOSPHATE SYNTHASE"/>
    <property type="match status" value="1"/>
</dbReference>
<dbReference type="OrthoDB" id="9804217at2"/>
<keyword evidence="6 9" id="KW-0822">Tryptophan biosynthesis</keyword>
<evidence type="ECO:0000256" key="7">
    <source>
        <dbReference type="ARBA" id="ARBA00023141"/>
    </source>
</evidence>
<dbReference type="CDD" id="cd00331">
    <property type="entry name" value="IGPS"/>
    <property type="match status" value="1"/>
</dbReference>
<comment type="pathway">
    <text evidence="2 9">Amino-acid biosynthesis; L-tryptophan biosynthesis; L-tryptophan from chorismate: step 4/5.</text>
</comment>
<dbReference type="Gene3D" id="3.20.20.70">
    <property type="entry name" value="Aldolase class I"/>
    <property type="match status" value="1"/>
</dbReference>
<gene>
    <name evidence="9" type="primary">trpC</name>
    <name evidence="11" type="ordered locus">Desru_1362</name>
</gene>
<evidence type="ECO:0000313" key="12">
    <source>
        <dbReference type="Proteomes" id="UP000009234"/>
    </source>
</evidence>
<dbReference type="EMBL" id="CP002780">
    <property type="protein sequence ID" value="AEG59635.1"/>
    <property type="molecule type" value="Genomic_DNA"/>
</dbReference>
<name>F6DPQ8_DESRL</name>
<dbReference type="Proteomes" id="UP000009234">
    <property type="component" value="Chromosome"/>
</dbReference>
<evidence type="ECO:0000256" key="1">
    <source>
        <dbReference type="ARBA" id="ARBA00001633"/>
    </source>
</evidence>
<evidence type="ECO:0000256" key="4">
    <source>
        <dbReference type="ARBA" id="ARBA00022605"/>
    </source>
</evidence>
<dbReference type="PANTHER" id="PTHR22854">
    <property type="entry name" value="TRYPTOPHAN BIOSYNTHESIS PROTEIN"/>
    <property type="match status" value="1"/>
</dbReference>
<dbReference type="eggNOG" id="COG0134">
    <property type="taxonomic scope" value="Bacteria"/>
</dbReference>
<keyword evidence="5 9" id="KW-0210">Decarboxylase</keyword>
<reference evidence="12" key="1">
    <citation type="submission" date="2011-05" db="EMBL/GenBank/DDBJ databases">
        <title>Complete sequence of Desulfotomaculum ruminis DSM 2154.</title>
        <authorList>
            <person name="Lucas S."/>
            <person name="Copeland A."/>
            <person name="Lapidus A."/>
            <person name="Cheng J.-F."/>
            <person name="Goodwin L."/>
            <person name="Pitluck S."/>
            <person name="Lu M."/>
            <person name="Detter J.C."/>
            <person name="Han C."/>
            <person name="Tapia R."/>
            <person name="Land M."/>
            <person name="Hauser L."/>
            <person name="Kyrpides N."/>
            <person name="Ivanova N."/>
            <person name="Mikhailova N."/>
            <person name="Pagani I."/>
            <person name="Stams A.J.M."/>
            <person name="Plugge C.M."/>
            <person name="Muyzer G."/>
            <person name="Kuever J."/>
            <person name="Parshina S.N."/>
            <person name="Ivanova A.E."/>
            <person name="Nazina T.N."/>
            <person name="Brambilla E."/>
            <person name="Spring S."/>
            <person name="Klenk H.-P."/>
            <person name="Woyke T."/>
        </authorList>
    </citation>
    <scope>NUCLEOTIDE SEQUENCE [LARGE SCALE GENOMIC DNA]</scope>
    <source>
        <strain evidence="12">ATCC 23193 / DSM 2154 / NCIB 8452 / DL</strain>
    </source>
</reference>